<reference evidence="2 3" key="1">
    <citation type="submission" date="2007-01" db="EMBL/GenBank/DDBJ databases">
        <title>Annotation of the draft genome assembly of Thermosinus carboxydivorans Nor1.</title>
        <authorList>
            <consortium name="US DOE Joint Genome Institute (JGI-ORNL)"/>
            <person name="Larimer F."/>
            <person name="Land M."/>
            <person name="Hauser L."/>
        </authorList>
    </citation>
    <scope>NUCLEOTIDE SEQUENCE [LARGE SCALE GENOMIC DNA]</scope>
    <source>
        <strain evidence="2 3">Nor1</strain>
    </source>
</reference>
<dbReference type="EMBL" id="AAWL01000009">
    <property type="protein sequence ID" value="EAX47556.1"/>
    <property type="molecule type" value="Genomic_DNA"/>
</dbReference>
<comment type="caution">
    <text evidence="2">The sequence shown here is derived from an EMBL/GenBank/DDBJ whole genome shotgun (WGS) entry which is preliminary data.</text>
</comment>
<accession>A1HR59</accession>
<feature type="region of interest" description="Disordered" evidence="1">
    <location>
        <begin position="220"/>
        <end position="239"/>
    </location>
</feature>
<proteinExistence type="predicted"/>
<dbReference type="AlphaFoldDB" id="A1HR59"/>
<evidence type="ECO:0000256" key="1">
    <source>
        <dbReference type="SAM" id="MobiDB-lite"/>
    </source>
</evidence>
<organism evidence="2 3">
    <name type="scientific">Thermosinus carboxydivorans Nor1</name>
    <dbReference type="NCBI Taxonomy" id="401526"/>
    <lineage>
        <taxon>Bacteria</taxon>
        <taxon>Bacillati</taxon>
        <taxon>Bacillota</taxon>
        <taxon>Negativicutes</taxon>
        <taxon>Selenomonadales</taxon>
        <taxon>Sporomusaceae</taxon>
        <taxon>Thermosinus</taxon>
    </lineage>
</organism>
<keyword evidence="3" id="KW-1185">Reference proteome</keyword>
<reference evidence="2 3" key="2">
    <citation type="submission" date="2007-01" db="EMBL/GenBank/DDBJ databases">
        <title>Sequencing of the draft genome and assembly of Thermosinus carboxydivorans Nor1.</title>
        <authorList>
            <consortium name="US DOE Joint Genome Institute (JGI-PGF)"/>
            <person name="Copeland A."/>
            <person name="Lucas S."/>
            <person name="Lapidus A."/>
            <person name="Barry K."/>
            <person name="Glavina del Rio T."/>
            <person name="Dalin E."/>
            <person name="Tice H."/>
            <person name="Bruce D."/>
            <person name="Pitluck S."/>
            <person name="Richardson P."/>
        </authorList>
    </citation>
    <scope>NUCLEOTIDE SEQUENCE [LARGE SCALE GENOMIC DNA]</scope>
    <source>
        <strain evidence="2 3">Nor1</strain>
    </source>
</reference>
<evidence type="ECO:0000313" key="2">
    <source>
        <dbReference type="EMBL" id="EAX47556.1"/>
    </source>
</evidence>
<protein>
    <submittedName>
        <fullName evidence="2">Uncharacterized protein</fullName>
    </submittedName>
</protein>
<evidence type="ECO:0000313" key="3">
    <source>
        <dbReference type="Proteomes" id="UP000005139"/>
    </source>
</evidence>
<gene>
    <name evidence="2" type="ORF">TcarDRAFT_1291</name>
</gene>
<dbReference type="RefSeq" id="WP_007289507.1">
    <property type="nucleotide sequence ID" value="NZ_AAWL01000009.1"/>
</dbReference>
<dbReference type="Proteomes" id="UP000005139">
    <property type="component" value="Unassembled WGS sequence"/>
</dbReference>
<dbReference type="OrthoDB" id="7376327at2"/>
<sequence length="239" mass="26323">MSGLFGSKKSSNTTTVPYSGKYADQVDYVYQKVKNNLDTPATAYPGQLSAGLSGTQSSALSGYSGLINNQVLSDTIAGKYLSPDSNPYLSQYYDQAKNKVMESLGEMNDNVNSQFNVRGLYYGSARQEALQKQANKAAETLANMATNIYGNAYNQERERQLQGINQQSNLLGNYFNMGTTEQNISQDALDRAYKEWLRQQGVDENDLSTALQYLSLVKNPSQTTTERESKGIGSLLFGK</sequence>
<name>A1HR59_9FIRM</name>